<dbReference type="FunFam" id="3.50.50.60:FF:000021">
    <property type="entry name" value="Ubiquinone biosynthesis monooxygenase COQ6"/>
    <property type="match status" value="1"/>
</dbReference>
<comment type="caution">
    <text evidence="8">The sequence shown here is derived from an EMBL/GenBank/DDBJ whole genome shotgun (WGS) entry which is preliminary data.</text>
</comment>
<dbReference type="PANTHER" id="PTHR43876">
    <property type="entry name" value="UBIQUINONE BIOSYNTHESIS MONOOXYGENASE COQ6, MITOCHONDRIAL"/>
    <property type="match status" value="1"/>
</dbReference>
<keyword evidence="4" id="KW-0274">FAD</keyword>
<evidence type="ECO:0000313" key="8">
    <source>
        <dbReference type="EMBL" id="KKN24212.1"/>
    </source>
</evidence>
<dbReference type="InterPro" id="IPR010971">
    <property type="entry name" value="UbiH/COQ6"/>
</dbReference>
<accession>A0A0F9PI97</accession>
<dbReference type="InterPro" id="IPR018168">
    <property type="entry name" value="Ubi_Hdrlase_CS"/>
</dbReference>
<comment type="cofactor">
    <cofactor evidence="1">
        <name>FAD</name>
        <dbReference type="ChEBI" id="CHEBI:57692"/>
    </cofactor>
</comment>
<proteinExistence type="inferred from homology"/>
<dbReference type="InterPro" id="IPR002938">
    <property type="entry name" value="FAD-bd"/>
</dbReference>
<evidence type="ECO:0000256" key="4">
    <source>
        <dbReference type="ARBA" id="ARBA00022827"/>
    </source>
</evidence>
<evidence type="ECO:0000256" key="6">
    <source>
        <dbReference type="ARBA" id="ARBA00023033"/>
    </source>
</evidence>
<evidence type="ECO:0000256" key="5">
    <source>
        <dbReference type="ARBA" id="ARBA00023002"/>
    </source>
</evidence>
<dbReference type="PROSITE" id="PS01304">
    <property type="entry name" value="UBIH"/>
    <property type="match status" value="1"/>
</dbReference>
<organism evidence="8">
    <name type="scientific">marine sediment metagenome</name>
    <dbReference type="NCBI Taxonomy" id="412755"/>
    <lineage>
        <taxon>unclassified sequences</taxon>
        <taxon>metagenomes</taxon>
        <taxon>ecological metagenomes</taxon>
    </lineage>
</organism>
<dbReference type="SUPFAM" id="SSF51905">
    <property type="entry name" value="FAD/NAD(P)-binding domain"/>
    <property type="match status" value="1"/>
</dbReference>
<protein>
    <recommendedName>
        <fullName evidence="7">FAD-binding domain-containing protein</fullName>
    </recommendedName>
</protein>
<evidence type="ECO:0000259" key="7">
    <source>
        <dbReference type="Pfam" id="PF01494"/>
    </source>
</evidence>
<gene>
    <name evidence="8" type="ORF">LCGC14_0897200</name>
</gene>
<dbReference type="AlphaFoldDB" id="A0A0F9PI97"/>
<dbReference type="Gene3D" id="3.50.50.60">
    <property type="entry name" value="FAD/NAD(P)-binding domain"/>
    <property type="match status" value="2"/>
</dbReference>
<dbReference type="Pfam" id="PF01494">
    <property type="entry name" value="FAD_binding_3"/>
    <property type="match status" value="1"/>
</dbReference>
<dbReference type="GO" id="GO:0071949">
    <property type="term" value="F:FAD binding"/>
    <property type="evidence" value="ECO:0007669"/>
    <property type="project" value="InterPro"/>
</dbReference>
<dbReference type="GO" id="GO:0004497">
    <property type="term" value="F:monooxygenase activity"/>
    <property type="evidence" value="ECO:0007669"/>
    <property type="project" value="UniProtKB-KW"/>
</dbReference>
<feature type="domain" description="FAD-binding" evidence="7">
    <location>
        <begin position="147"/>
        <end position="337"/>
    </location>
</feature>
<dbReference type="Pfam" id="PF13450">
    <property type="entry name" value="NAD_binding_8"/>
    <property type="match status" value="1"/>
</dbReference>
<comment type="similarity">
    <text evidence="2">Belongs to the UbiH/COQ6 family.</text>
</comment>
<evidence type="ECO:0000256" key="3">
    <source>
        <dbReference type="ARBA" id="ARBA00022630"/>
    </source>
</evidence>
<reference evidence="8" key="1">
    <citation type="journal article" date="2015" name="Nature">
        <title>Complex archaea that bridge the gap between prokaryotes and eukaryotes.</title>
        <authorList>
            <person name="Spang A."/>
            <person name="Saw J.H."/>
            <person name="Jorgensen S.L."/>
            <person name="Zaremba-Niedzwiedzka K."/>
            <person name="Martijn J."/>
            <person name="Lind A.E."/>
            <person name="van Eijk R."/>
            <person name="Schleper C."/>
            <person name="Guy L."/>
            <person name="Ettema T.J."/>
        </authorList>
    </citation>
    <scope>NUCLEOTIDE SEQUENCE</scope>
</reference>
<keyword evidence="6" id="KW-0503">Monooxygenase</keyword>
<dbReference type="GO" id="GO:0006744">
    <property type="term" value="P:ubiquinone biosynthetic process"/>
    <property type="evidence" value="ECO:0007669"/>
    <property type="project" value="InterPro"/>
</dbReference>
<keyword evidence="5" id="KW-0560">Oxidoreductase</keyword>
<dbReference type="GO" id="GO:0016705">
    <property type="term" value="F:oxidoreductase activity, acting on paired donors, with incorporation or reduction of molecular oxygen"/>
    <property type="evidence" value="ECO:0007669"/>
    <property type="project" value="InterPro"/>
</dbReference>
<dbReference type="PRINTS" id="PR00420">
    <property type="entry name" value="RNGMNOXGNASE"/>
</dbReference>
<dbReference type="PANTHER" id="PTHR43876:SF7">
    <property type="entry name" value="UBIQUINONE BIOSYNTHESIS MONOOXYGENASE COQ6, MITOCHONDRIAL"/>
    <property type="match status" value="1"/>
</dbReference>
<dbReference type="InterPro" id="IPR036188">
    <property type="entry name" value="FAD/NAD-bd_sf"/>
</dbReference>
<sequence>MNSHYDVIIVGGGMVGATLAVALTQQSNIKVALIEAHQITPIAETDEPELRVSALTRASETLLKNLNIWPLLIPSRISPFTDMTVWETASSTLHFDSAEIGEPLLGHIIENRHLQQACLARCNQITNIDVICPAKPISRTDKTLVLEDGTILTADLIIAADGAQSRLREWSGITTKGWDYQQSAVVCTVTTEHPHQKMARQRFLADGPLAFLPLADPHQCSIVWSNSTEEAELIGQLDDEHFKQILGKAFDFTLGEIITVSHRASFPLKLSHANHYVEAGFALVGDAAHTIHPLAGQGVNIGLLDAATLAEIVLDANNKGRDIGSLHTLNKYQRRRKADNLIMQLTMDAFKRVFGSELAPIRWARRFGLHTVNKHGLLKTLFMRQAAGHRFANPILTKR</sequence>
<dbReference type="EMBL" id="LAZR01002901">
    <property type="protein sequence ID" value="KKN24212.1"/>
    <property type="molecule type" value="Genomic_DNA"/>
</dbReference>
<keyword evidence="3" id="KW-0285">Flavoprotein</keyword>
<dbReference type="NCBIfam" id="TIGR01988">
    <property type="entry name" value="Ubi-OHases"/>
    <property type="match status" value="1"/>
</dbReference>
<dbReference type="InterPro" id="IPR051205">
    <property type="entry name" value="UbiH/COQ6_monooxygenase"/>
</dbReference>
<evidence type="ECO:0000256" key="2">
    <source>
        <dbReference type="ARBA" id="ARBA00005349"/>
    </source>
</evidence>
<evidence type="ECO:0000256" key="1">
    <source>
        <dbReference type="ARBA" id="ARBA00001974"/>
    </source>
</evidence>
<name>A0A0F9PI97_9ZZZZ</name>